<dbReference type="Proteomes" id="UP000702952">
    <property type="component" value="Unassembled WGS sequence"/>
</dbReference>
<keyword evidence="2 5" id="KW-0812">Transmembrane</keyword>
<protein>
    <submittedName>
        <fullName evidence="6">DoxX family protein</fullName>
    </submittedName>
</protein>
<keyword evidence="3 5" id="KW-1133">Transmembrane helix</keyword>
<dbReference type="Pfam" id="PF07681">
    <property type="entry name" value="DoxX"/>
    <property type="match status" value="1"/>
</dbReference>
<reference evidence="6" key="1">
    <citation type="journal article" date="2020" name="Science">
        <title>Unexpected conservation and global transmission of agrobacterial virulence plasmids.</title>
        <authorList>
            <person name="Weisberg A.J."/>
            <person name="Davis E.W. 2nd"/>
            <person name="Tabima J."/>
            <person name="Belcher M.S."/>
            <person name="Miller M."/>
            <person name="Kuo C.H."/>
            <person name="Loper J.E."/>
            <person name="Grunwald N.J."/>
            <person name="Putnam M.L."/>
            <person name="Chang J.H."/>
        </authorList>
    </citation>
    <scope>NUCLEOTIDE SEQUENCE</scope>
    <source>
        <strain evidence="6">17-1853-1a</strain>
    </source>
</reference>
<sequence length="116" mass="12758">MHLVLVDWLRILCGIWFIPHLIGKGLHYDKAALTFAAVGFKPGKLFVGVTMAMEAAAAIGMAFSIYPRIAGVLGAFVLFGAGYAVVRINGFNWRWQKMGPEYPVFWALICLLTAIV</sequence>
<gene>
    <name evidence="6" type="ORF">G6M46_13935</name>
</gene>
<evidence type="ECO:0000313" key="6">
    <source>
        <dbReference type="EMBL" id="NTC29253.1"/>
    </source>
</evidence>
<comment type="subcellular location">
    <subcellularLocation>
        <location evidence="1">Membrane</location>
        <topology evidence="1">Multi-pass membrane protein</topology>
    </subcellularLocation>
</comment>
<dbReference type="RefSeq" id="WP_065659416.1">
    <property type="nucleotide sequence ID" value="NZ_CP123840.1"/>
</dbReference>
<comment type="caution">
    <text evidence="6">The sequence shown here is derived from an EMBL/GenBank/DDBJ whole genome shotgun (WGS) entry which is preliminary data.</text>
</comment>
<dbReference type="EMBL" id="JAAMAY010000024">
    <property type="protein sequence ID" value="NTC29253.1"/>
    <property type="molecule type" value="Genomic_DNA"/>
</dbReference>
<evidence type="ECO:0000256" key="3">
    <source>
        <dbReference type="ARBA" id="ARBA00022989"/>
    </source>
</evidence>
<organism evidence="6 7">
    <name type="scientific">Agrobacterium tumefaciens</name>
    <dbReference type="NCBI Taxonomy" id="358"/>
    <lineage>
        <taxon>Bacteria</taxon>
        <taxon>Pseudomonadati</taxon>
        <taxon>Pseudomonadota</taxon>
        <taxon>Alphaproteobacteria</taxon>
        <taxon>Hyphomicrobiales</taxon>
        <taxon>Rhizobiaceae</taxon>
        <taxon>Rhizobium/Agrobacterium group</taxon>
        <taxon>Agrobacterium</taxon>
        <taxon>Agrobacterium tumefaciens complex</taxon>
    </lineage>
</organism>
<accession>A0AA44F5Y0</accession>
<proteinExistence type="predicted"/>
<evidence type="ECO:0000256" key="1">
    <source>
        <dbReference type="ARBA" id="ARBA00004141"/>
    </source>
</evidence>
<evidence type="ECO:0000313" key="7">
    <source>
        <dbReference type="Proteomes" id="UP000702952"/>
    </source>
</evidence>
<dbReference type="InterPro" id="IPR032808">
    <property type="entry name" value="DoxX"/>
</dbReference>
<name>A0AA44F5Y0_AGRTU</name>
<evidence type="ECO:0000256" key="5">
    <source>
        <dbReference type="SAM" id="Phobius"/>
    </source>
</evidence>
<keyword evidence="4 5" id="KW-0472">Membrane</keyword>
<evidence type="ECO:0000256" key="4">
    <source>
        <dbReference type="ARBA" id="ARBA00023136"/>
    </source>
</evidence>
<feature type="transmembrane region" description="Helical" evidence="5">
    <location>
        <begin position="69"/>
        <end position="86"/>
    </location>
</feature>
<evidence type="ECO:0000256" key="2">
    <source>
        <dbReference type="ARBA" id="ARBA00022692"/>
    </source>
</evidence>
<feature type="transmembrane region" description="Helical" evidence="5">
    <location>
        <begin position="45"/>
        <end position="63"/>
    </location>
</feature>
<dbReference type="AlphaFoldDB" id="A0AA44F5Y0"/>
<dbReference type="GO" id="GO:0016020">
    <property type="term" value="C:membrane"/>
    <property type="evidence" value="ECO:0007669"/>
    <property type="project" value="UniProtKB-SubCell"/>
</dbReference>